<organism evidence="2 3">
    <name type="scientific">Natronobacillus azotifigens</name>
    <dbReference type="NCBI Taxonomy" id="472978"/>
    <lineage>
        <taxon>Bacteria</taxon>
        <taxon>Bacillati</taxon>
        <taxon>Bacillota</taxon>
        <taxon>Bacilli</taxon>
        <taxon>Bacillales</taxon>
        <taxon>Bacillaceae</taxon>
        <taxon>Natronobacillus</taxon>
    </lineage>
</organism>
<comment type="caution">
    <text evidence="2">The sequence shown here is derived from an EMBL/GenBank/DDBJ whole genome shotgun (WGS) entry which is preliminary data.</text>
</comment>
<accession>A0A9J6RDR9</accession>
<proteinExistence type="predicted"/>
<keyword evidence="1" id="KW-1133">Transmembrane helix</keyword>
<dbReference type="Proteomes" id="UP001084197">
    <property type="component" value="Unassembled WGS sequence"/>
</dbReference>
<dbReference type="AlphaFoldDB" id="A0A9J6RDR9"/>
<protein>
    <submittedName>
        <fullName evidence="2">Uncharacterized protein</fullName>
    </submittedName>
</protein>
<dbReference type="EMBL" id="JAPRAT010000022">
    <property type="protein sequence ID" value="MCZ0703816.1"/>
    <property type="molecule type" value="Genomic_DNA"/>
</dbReference>
<feature type="transmembrane region" description="Helical" evidence="1">
    <location>
        <begin position="6"/>
        <end position="25"/>
    </location>
</feature>
<keyword evidence="1" id="KW-0812">Transmembrane</keyword>
<evidence type="ECO:0000313" key="3">
    <source>
        <dbReference type="Proteomes" id="UP001084197"/>
    </source>
</evidence>
<name>A0A9J6RDR9_9BACI</name>
<dbReference type="RefSeq" id="WP_268780580.1">
    <property type="nucleotide sequence ID" value="NZ_JAPRAT010000022.1"/>
</dbReference>
<keyword evidence="1" id="KW-0472">Membrane</keyword>
<sequence>MKKLVAFLFFIFIGLILVTGTWMYYRLSLINAETKDASVQEERDTEYFVSVPRLKESYKKNERQSNNTNVEQVDVINQTEDSPSPTINPVDEESASLPLENILQSYREEFSNLESKVTEKIEDIISIALTEYEDKKADGEQVSQLYFFQEYSSIATDLEKNPYGSFKKMYQALLNELQANN</sequence>
<reference evidence="2" key="1">
    <citation type="submission" date="2022-11" db="EMBL/GenBank/DDBJ databases">
        <title>WGS of Natronobacillus azotifigens 24KS-1, an anaerobic diazotrophic haloalkaliphile from soda-rich habitats.</title>
        <authorList>
            <person name="Sorokin D.Y."/>
            <person name="Merkel A.Y."/>
        </authorList>
    </citation>
    <scope>NUCLEOTIDE SEQUENCE</scope>
    <source>
        <strain evidence="2">24KS-1</strain>
    </source>
</reference>
<evidence type="ECO:0000256" key="1">
    <source>
        <dbReference type="SAM" id="Phobius"/>
    </source>
</evidence>
<gene>
    <name evidence="2" type="ORF">OWO01_11345</name>
</gene>
<evidence type="ECO:0000313" key="2">
    <source>
        <dbReference type="EMBL" id="MCZ0703816.1"/>
    </source>
</evidence>
<keyword evidence="3" id="KW-1185">Reference proteome</keyword>